<comment type="caution">
    <text evidence="6">The sequence shown here is derived from an EMBL/GenBank/DDBJ whole genome shotgun (WGS) entry which is preliminary data.</text>
</comment>
<organism evidence="6 7">
    <name type="scientific">Microlunatus panaciterrae</name>
    <dbReference type="NCBI Taxonomy" id="400768"/>
    <lineage>
        <taxon>Bacteria</taxon>
        <taxon>Bacillati</taxon>
        <taxon>Actinomycetota</taxon>
        <taxon>Actinomycetes</taxon>
        <taxon>Propionibacteriales</taxon>
        <taxon>Propionibacteriaceae</taxon>
        <taxon>Microlunatus</taxon>
    </lineage>
</organism>
<dbReference type="SUPFAM" id="SSF55315">
    <property type="entry name" value="L30e-like"/>
    <property type="match status" value="1"/>
</dbReference>
<reference evidence="6 7" key="1">
    <citation type="submission" date="2021-01" db="EMBL/GenBank/DDBJ databases">
        <title>Sequencing the genomes of 1000 actinobacteria strains.</title>
        <authorList>
            <person name="Klenk H.-P."/>
        </authorList>
    </citation>
    <scope>NUCLEOTIDE SEQUENCE [LARGE SCALE GENOMIC DNA]</scope>
    <source>
        <strain evidence="6 7">DSM 18662</strain>
    </source>
</reference>
<dbReference type="SUPFAM" id="SSF75217">
    <property type="entry name" value="alpha/beta knot"/>
    <property type="match status" value="1"/>
</dbReference>
<dbReference type="Pfam" id="PF22435">
    <property type="entry name" value="MRM3-like_sub_bind"/>
    <property type="match status" value="1"/>
</dbReference>
<evidence type="ECO:0000256" key="3">
    <source>
        <dbReference type="ARBA" id="ARBA00022679"/>
    </source>
</evidence>
<dbReference type="Proteomes" id="UP000704762">
    <property type="component" value="Unassembled WGS sequence"/>
</dbReference>
<feature type="domain" description="tRNA/rRNA methyltransferase SpoU type" evidence="4">
    <location>
        <begin position="119"/>
        <end position="259"/>
    </location>
</feature>
<protein>
    <submittedName>
        <fullName evidence="6">TrmH family RNA methyltransferase</fullName>
    </submittedName>
</protein>
<dbReference type="GO" id="GO:0032259">
    <property type="term" value="P:methylation"/>
    <property type="evidence" value="ECO:0007669"/>
    <property type="project" value="UniProtKB-KW"/>
</dbReference>
<evidence type="ECO:0000313" key="6">
    <source>
        <dbReference type="EMBL" id="MBM7799415.1"/>
    </source>
</evidence>
<name>A0ABS2RK80_9ACTN</name>
<sequence length="268" mass="29956">MDLQQIGASHPRIKRVVDLQRNTKPNPEKLFVAEGLWAHNALLEADTRIEAFFWCPEASYSNEAKVRAAQIVERAERSYRISEKTLARIAEREKPDGLVSVAQLPRWTPDTIELPESALVLVADGIEIPGNLGTLVRTMDGCAADLLVLVNRRTRLTHPKVFRASHGMVLTVPTIEFESVAEVAGWLSRNDFTVLLTDANTHQSYRSATYGRRTAIVLGNERYGFSKEWRDYPYSPITLPMLGRADSLNVSIAGAIFMYEARARMGGS</sequence>
<dbReference type="GO" id="GO:0008168">
    <property type="term" value="F:methyltransferase activity"/>
    <property type="evidence" value="ECO:0007669"/>
    <property type="project" value="UniProtKB-KW"/>
</dbReference>
<dbReference type="RefSeq" id="WP_204918160.1">
    <property type="nucleotide sequence ID" value="NZ_BAAAQP010000003.1"/>
</dbReference>
<dbReference type="PANTHER" id="PTHR43191">
    <property type="entry name" value="RRNA METHYLTRANSFERASE 3"/>
    <property type="match status" value="1"/>
</dbReference>
<dbReference type="PANTHER" id="PTHR43191:SF2">
    <property type="entry name" value="RRNA METHYLTRANSFERASE 3, MITOCHONDRIAL"/>
    <property type="match status" value="1"/>
</dbReference>
<dbReference type="InterPro" id="IPR053888">
    <property type="entry name" value="MRM3-like_sub_bind"/>
</dbReference>
<dbReference type="InterPro" id="IPR029028">
    <property type="entry name" value="Alpha/beta_knot_MTases"/>
</dbReference>
<gene>
    <name evidence="6" type="ORF">JOE57_002336</name>
</gene>
<comment type="similarity">
    <text evidence="1">Belongs to the class IV-like SAM-binding methyltransferase superfamily. RNA methyltransferase TrmH family.</text>
</comment>
<accession>A0ABS2RK80</accession>
<evidence type="ECO:0000313" key="7">
    <source>
        <dbReference type="Proteomes" id="UP000704762"/>
    </source>
</evidence>
<dbReference type="Pfam" id="PF00588">
    <property type="entry name" value="SpoU_methylase"/>
    <property type="match status" value="1"/>
</dbReference>
<dbReference type="InterPro" id="IPR029064">
    <property type="entry name" value="Ribosomal_eL30-like_sf"/>
</dbReference>
<feature type="domain" description="MRM3-like substrate binding" evidence="5">
    <location>
        <begin position="11"/>
        <end position="99"/>
    </location>
</feature>
<dbReference type="InterPro" id="IPR029026">
    <property type="entry name" value="tRNA_m1G_MTases_N"/>
</dbReference>
<evidence type="ECO:0000256" key="1">
    <source>
        <dbReference type="ARBA" id="ARBA00007228"/>
    </source>
</evidence>
<evidence type="ECO:0000256" key="2">
    <source>
        <dbReference type="ARBA" id="ARBA00022603"/>
    </source>
</evidence>
<keyword evidence="3" id="KW-0808">Transferase</keyword>
<evidence type="ECO:0000259" key="4">
    <source>
        <dbReference type="Pfam" id="PF00588"/>
    </source>
</evidence>
<dbReference type="Gene3D" id="3.40.1280.10">
    <property type="match status" value="1"/>
</dbReference>
<proteinExistence type="inferred from homology"/>
<evidence type="ECO:0000259" key="5">
    <source>
        <dbReference type="Pfam" id="PF22435"/>
    </source>
</evidence>
<dbReference type="Gene3D" id="3.30.1330.30">
    <property type="match status" value="1"/>
</dbReference>
<dbReference type="InterPro" id="IPR001537">
    <property type="entry name" value="SpoU_MeTrfase"/>
</dbReference>
<keyword evidence="2 6" id="KW-0489">Methyltransferase</keyword>
<keyword evidence="7" id="KW-1185">Reference proteome</keyword>
<dbReference type="InterPro" id="IPR051259">
    <property type="entry name" value="rRNA_Methyltransferase"/>
</dbReference>
<dbReference type="EMBL" id="JAFBCF010000001">
    <property type="protein sequence ID" value="MBM7799415.1"/>
    <property type="molecule type" value="Genomic_DNA"/>
</dbReference>